<evidence type="ECO:0000256" key="8">
    <source>
        <dbReference type="SAM" id="Coils"/>
    </source>
</evidence>
<dbReference type="PROSITE" id="PS50109">
    <property type="entry name" value="HIS_KIN"/>
    <property type="match status" value="1"/>
</dbReference>
<dbReference type="PROSITE" id="PS50110">
    <property type="entry name" value="RESPONSE_REGULATORY"/>
    <property type="match status" value="1"/>
</dbReference>
<dbReference type="OrthoDB" id="9813394at2"/>
<sequence>MLPPSTAIHTGETSPALPRADTPVRLVVLDDDDFDIEVFRRCVSSIQDLSLTLRSFHTAEAVWEELGREPCDLLFVDYHLEGTTGLDAKKLLNARGFTPPTILVTDGHGDDVMRDAVNGGFADYIPKRSVLPVVVSQVIRSSLEKARLQAQIEQNQRDLAETVKSLESSREEIRRFYHSVSHELKTPLTGAREFVSLVQDGVAGAVTDEQSDLLGAAIRNCDRMVTCINDMLDSSRIETGKLHLKRVVCSFGAVVEDAVKSLLVKAEEKQIEVHVALERGPALDAAFIDPVRIFQVIGNLVSNAIKFTPTGGTIHVSARATEGGSIEASVRDSGCGLSASNQGLVFERLFQSRDDDAATLGGLGMGLFICRELVRLHGGEISVRSKEGAGAEFTFLIPALAPGAGLLSPAA</sequence>
<dbReference type="CDD" id="cd00156">
    <property type="entry name" value="REC"/>
    <property type="match status" value="1"/>
</dbReference>
<dbReference type="InterPro" id="IPR004358">
    <property type="entry name" value="Sig_transdc_His_kin-like_C"/>
</dbReference>
<reference evidence="11 12" key="1">
    <citation type="submission" date="2019-02" db="EMBL/GenBank/DDBJ databases">
        <title>Deep-cultivation of Planctomycetes and their phenomic and genomic characterization uncovers novel biology.</title>
        <authorList>
            <person name="Wiegand S."/>
            <person name="Jogler M."/>
            <person name="Boedeker C."/>
            <person name="Pinto D."/>
            <person name="Vollmers J."/>
            <person name="Rivas-Marin E."/>
            <person name="Kohn T."/>
            <person name="Peeters S.H."/>
            <person name="Heuer A."/>
            <person name="Rast P."/>
            <person name="Oberbeckmann S."/>
            <person name="Bunk B."/>
            <person name="Jeske O."/>
            <person name="Meyerdierks A."/>
            <person name="Storesund J.E."/>
            <person name="Kallscheuer N."/>
            <person name="Luecker S."/>
            <person name="Lage O.M."/>
            <person name="Pohl T."/>
            <person name="Merkel B.J."/>
            <person name="Hornburger P."/>
            <person name="Mueller R.-W."/>
            <person name="Bruemmer F."/>
            <person name="Labrenz M."/>
            <person name="Spormann A.M."/>
            <person name="Op den Camp H."/>
            <person name="Overmann J."/>
            <person name="Amann R."/>
            <person name="Jetten M.S.M."/>
            <person name="Mascher T."/>
            <person name="Medema M.H."/>
            <person name="Devos D.P."/>
            <person name="Kaster A.-K."/>
            <person name="Ovreas L."/>
            <person name="Rohde M."/>
            <person name="Galperin M.Y."/>
            <person name="Jogler C."/>
        </authorList>
    </citation>
    <scope>NUCLEOTIDE SEQUENCE [LARGE SCALE GENOMIC DNA]</scope>
    <source>
        <strain evidence="11 12">Poly30</strain>
    </source>
</reference>
<dbReference type="Gene3D" id="1.10.287.130">
    <property type="match status" value="1"/>
</dbReference>
<dbReference type="Gene3D" id="3.40.50.2300">
    <property type="match status" value="1"/>
</dbReference>
<dbReference type="AlphaFoldDB" id="A0A518EXL8"/>
<feature type="coiled-coil region" evidence="8">
    <location>
        <begin position="145"/>
        <end position="172"/>
    </location>
</feature>
<feature type="domain" description="Histidine kinase" evidence="9">
    <location>
        <begin position="179"/>
        <end position="401"/>
    </location>
</feature>
<keyword evidence="5" id="KW-0418">Kinase</keyword>
<dbReference type="PANTHER" id="PTHR43711">
    <property type="entry name" value="TWO-COMPONENT HISTIDINE KINASE"/>
    <property type="match status" value="1"/>
</dbReference>
<keyword evidence="3 7" id="KW-0597">Phosphoprotein</keyword>
<dbReference type="InterPro" id="IPR003661">
    <property type="entry name" value="HisK_dim/P_dom"/>
</dbReference>
<dbReference type="GO" id="GO:0000155">
    <property type="term" value="F:phosphorelay sensor kinase activity"/>
    <property type="evidence" value="ECO:0007669"/>
    <property type="project" value="InterPro"/>
</dbReference>
<evidence type="ECO:0000313" key="12">
    <source>
        <dbReference type="Proteomes" id="UP000320390"/>
    </source>
</evidence>
<dbReference type="RefSeq" id="WP_145202114.1">
    <property type="nucleotide sequence ID" value="NZ_CP036434.1"/>
</dbReference>
<evidence type="ECO:0000256" key="2">
    <source>
        <dbReference type="ARBA" id="ARBA00012438"/>
    </source>
</evidence>
<evidence type="ECO:0000259" key="9">
    <source>
        <dbReference type="PROSITE" id="PS50109"/>
    </source>
</evidence>
<evidence type="ECO:0000256" key="5">
    <source>
        <dbReference type="ARBA" id="ARBA00022777"/>
    </source>
</evidence>
<evidence type="ECO:0000259" key="10">
    <source>
        <dbReference type="PROSITE" id="PS50110"/>
    </source>
</evidence>
<dbReference type="SUPFAM" id="SSF47384">
    <property type="entry name" value="Homodimeric domain of signal transducing histidine kinase"/>
    <property type="match status" value="1"/>
</dbReference>
<dbReference type="EMBL" id="CP036434">
    <property type="protein sequence ID" value="QDV08811.1"/>
    <property type="molecule type" value="Genomic_DNA"/>
</dbReference>
<dbReference type="SMART" id="SM00388">
    <property type="entry name" value="HisKA"/>
    <property type="match status" value="1"/>
</dbReference>
<protein>
    <recommendedName>
        <fullName evidence="2">histidine kinase</fullName>
        <ecNumber evidence="2">2.7.13.3</ecNumber>
    </recommendedName>
</protein>
<dbReference type="SUPFAM" id="SSF52172">
    <property type="entry name" value="CheY-like"/>
    <property type="match status" value="1"/>
</dbReference>
<dbReference type="EC" id="2.7.13.3" evidence="2"/>
<dbReference type="SMART" id="SM00387">
    <property type="entry name" value="HATPase_c"/>
    <property type="match status" value="1"/>
</dbReference>
<organism evidence="11 12">
    <name type="scientific">Saltatorellus ferox</name>
    <dbReference type="NCBI Taxonomy" id="2528018"/>
    <lineage>
        <taxon>Bacteria</taxon>
        <taxon>Pseudomonadati</taxon>
        <taxon>Planctomycetota</taxon>
        <taxon>Planctomycetia</taxon>
        <taxon>Planctomycetia incertae sedis</taxon>
        <taxon>Saltatorellus</taxon>
    </lineage>
</organism>
<evidence type="ECO:0000256" key="3">
    <source>
        <dbReference type="ARBA" id="ARBA00022553"/>
    </source>
</evidence>
<feature type="domain" description="Response regulatory" evidence="10">
    <location>
        <begin position="25"/>
        <end position="142"/>
    </location>
</feature>
<dbReference type="Gene3D" id="3.30.565.10">
    <property type="entry name" value="Histidine kinase-like ATPase, C-terminal domain"/>
    <property type="match status" value="1"/>
</dbReference>
<dbReference type="Pfam" id="PF00072">
    <property type="entry name" value="Response_reg"/>
    <property type="match status" value="1"/>
</dbReference>
<dbReference type="Pfam" id="PF02518">
    <property type="entry name" value="HATPase_c"/>
    <property type="match status" value="1"/>
</dbReference>
<comment type="catalytic activity">
    <reaction evidence="1">
        <text>ATP + protein L-histidine = ADP + protein N-phospho-L-histidine.</text>
        <dbReference type="EC" id="2.7.13.3"/>
    </reaction>
</comment>
<dbReference type="PRINTS" id="PR00344">
    <property type="entry name" value="BCTRLSENSOR"/>
</dbReference>
<feature type="modified residue" description="4-aspartylphosphate" evidence="7">
    <location>
        <position position="77"/>
    </location>
</feature>
<dbReference type="InterPro" id="IPR036097">
    <property type="entry name" value="HisK_dim/P_sf"/>
</dbReference>
<accession>A0A518EXL8</accession>
<dbReference type="PANTHER" id="PTHR43711:SF1">
    <property type="entry name" value="HISTIDINE KINASE 1"/>
    <property type="match status" value="1"/>
</dbReference>
<dbReference type="Pfam" id="PF00512">
    <property type="entry name" value="HisKA"/>
    <property type="match status" value="1"/>
</dbReference>
<evidence type="ECO:0000256" key="7">
    <source>
        <dbReference type="PROSITE-ProRule" id="PRU00169"/>
    </source>
</evidence>
<keyword evidence="12" id="KW-1185">Reference proteome</keyword>
<dbReference type="SUPFAM" id="SSF55874">
    <property type="entry name" value="ATPase domain of HSP90 chaperone/DNA topoisomerase II/histidine kinase"/>
    <property type="match status" value="1"/>
</dbReference>
<evidence type="ECO:0000256" key="6">
    <source>
        <dbReference type="ARBA" id="ARBA00023012"/>
    </source>
</evidence>
<evidence type="ECO:0000256" key="1">
    <source>
        <dbReference type="ARBA" id="ARBA00000085"/>
    </source>
</evidence>
<dbReference type="InterPro" id="IPR005467">
    <property type="entry name" value="His_kinase_dom"/>
</dbReference>
<dbReference type="InterPro" id="IPR036890">
    <property type="entry name" value="HATPase_C_sf"/>
</dbReference>
<keyword evidence="6" id="KW-0902">Two-component regulatory system</keyword>
<dbReference type="Proteomes" id="UP000320390">
    <property type="component" value="Chromosome"/>
</dbReference>
<dbReference type="SMART" id="SM00448">
    <property type="entry name" value="REC"/>
    <property type="match status" value="1"/>
</dbReference>
<proteinExistence type="predicted"/>
<dbReference type="InterPro" id="IPR003594">
    <property type="entry name" value="HATPase_dom"/>
</dbReference>
<name>A0A518EXL8_9BACT</name>
<keyword evidence="8" id="KW-0175">Coiled coil</keyword>
<gene>
    <name evidence="11" type="primary">kinB</name>
    <name evidence="11" type="ORF">Poly30_43660</name>
</gene>
<dbReference type="InterPro" id="IPR011006">
    <property type="entry name" value="CheY-like_superfamily"/>
</dbReference>
<dbReference type="InterPro" id="IPR001789">
    <property type="entry name" value="Sig_transdc_resp-reg_receiver"/>
</dbReference>
<keyword evidence="4 11" id="KW-0808">Transferase</keyword>
<evidence type="ECO:0000256" key="4">
    <source>
        <dbReference type="ARBA" id="ARBA00022679"/>
    </source>
</evidence>
<evidence type="ECO:0000313" key="11">
    <source>
        <dbReference type="EMBL" id="QDV08811.1"/>
    </source>
</evidence>
<dbReference type="CDD" id="cd00082">
    <property type="entry name" value="HisKA"/>
    <property type="match status" value="1"/>
</dbReference>
<dbReference type="InterPro" id="IPR050736">
    <property type="entry name" value="Sensor_HK_Regulatory"/>
</dbReference>